<name>A0ABV7DGB1_9HYPH</name>
<evidence type="ECO:0000313" key="2">
    <source>
        <dbReference type="EMBL" id="MFC3073663.1"/>
    </source>
</evidence>
<dbReference type="Proteomes" id="UP001595377">
    <property type="component" value="Unassembled WGS sequence"/>
</dbReference>
<proteinExistence type="predicted"/>
<dbReference type="Gene3D" id="1.10.287.1490">
    <property type="match status" value="1"/>
</dbReference>
<organism evidence="2 3">
    <name type="scientific">Shinella pollutisoli</name>
    <dbReference type="NCBI Taxonomy" id="2250594"/>
    <lineage>
        <taxon>Bacteria</taxon>
        <taxon>Pseudomonadati</taxon>
        <taxon>Pseudomonadota</taxon>
        <taxon>Alphaproteobacteria</taxon>
        <taxon>Hyphomicrobiales</taxon>
        <taxon>Rhizobiaceae</taxon>
        <taxon>Shinella</taxon>
    </lineage>
</organism>
<gene>
    <name evidence="2" type="ORF">ACFOHH_11155</name>
</gene>
<reference evidence="3" key="1">
    <citation type="journal article" date="2019" name="Int. J. Syst. Evol. Microbiol.">
        <title>The Global Catalogue of Microorganisms (GCM) 10K type strain sequencing project: providing services to taxonomists for standard genome sequencing and annotation.</title>
        <authorList>
            <consortium name="The Broad Institute Genomics Platform"/>
            <consortium name="The Broad Institute Genome Sequencing Center for Infectious Disease"/>
            <person name="Wu L."/>
            <person name="Ma J."/>
        </authorList>
    </citation>
    <scope>NUCLEOTIDE SEQUENCE [LARGE SCALE GENOMIC DNA]</scope>
    <source>
        <strain evidence="3">KCTC 52677</strain>
    </source>
</reference>
<feature type="compositionally biased region" description="Basic and acidic residues" evidence="1">
    <location>
        <begin position="85"/>
        <end position="105"/>
    </location>
</feature>
<protein>
    <submittedName>
        <fullName evidence="2">Uncharacterized protein</fullName>
    </submittedName>
</protein>
<dbReference type="RefSeq" id="WP_257313545.1">
    <property type="nucleotide sequence ID" value="NZ_JANFDG010000004.1"/>
</dbReference>
<evidence type="ECO:0000313" key="3">
    <source>
        <dbReference type="Proteomes" id="UP001595377"/>
    </source>
</evidence>
<dbReference type="EMBL" id="JBHRSP010000017">
    <property type="protein sequence ID" value="MFC3073663.1"/>
    <property type="molecule type" value="Genomic_DNA"/>
</dbReference>
<sequence length="135" mass="15058">MTPKEAAQAATSGTERATVVTGETEALRAQVSTLRARYGRIEIALNKSLARVEALEPLRQRLESQVAELERENKGLRKKLQSLGNEKEKLGKSLETAERESKDAKSTLTRLRSSVSWRITAPLRRLGRSKSSKKK</sequence>
<evidence type="ECO:0000256" key="1">
    <source>
        <dbReference type="SAM" id="MobiDB-lite"/>
    </source>
</evidence>
<comment type="caution">
    <text evidence="2">The sequence shown here is derived from an EMBL/GenBank/DDBJ whole genome shotgun (WGS) entry which is preliminary data.</text>
</comment>
<accession>A0ABV7DGB1</accession>
<keyword evidence="3" id="KW-1185">Reference proteome</keyword>
<feature type="region of interest" description="Disordered" evidence="1">
    <location>
        <begin position="78"/>
        <end position="107"/>
    </location>
</feature>